<evidence type="ECO:0000256" key="1">
    <source>
        <dbReference type="SAM" id="Coils"/>
    </source>
</evidence>
<dbReference type="EMBL" id="AP021874">
    <property type="protein sequence ID" value="BBO70061.1"/>
    <property type="molecule type" value="Genomic_DNA"/>
</dbReference>
<accession>A0A5K7YST5</accession>
<dbReference type="KEGG" id="dalk:DSCA_39910"/>
<feature type="coiled-coil region" evidence="1">
    <location>
        <begin position="351"/>
        <end position="408"/>
    </location>
</feature>
<reference evidence="3 4" key="1">
    <citation type="submission" date="2019-11" db="EMBL/GenBank/DDBJ databases">
        <title>Comparative genomics of hydrocarbon-degrading Desulfosarcina strains.</title>
        <authorList>
            <person name="Watanabe M."/>
            <person name="Kojima H."/>
            <person name="Fukui M."/>
        </authorList>
    </citation>
    <scope>NUCLEOTIDE SEQUENCE [LARGE SCALE GENOMIC DNA]</scope>
    <source>
        <strain evidence="3 4">PL12</strain>
    </source>
</reference>
<evidence type="ECO:0000313" key="3">
    <source>
        <dbReference type="EMBL" id="BBO70061.1"/>
    </source>
</evidence>
<feature type="coiled-coil region" evidence="1">
    <location>
        <begin position="872"/>
        <end position="899"/>
    </location>
</feature>
<proteinExistence type="predicted"/>
<sequence length="1481" mass="166677">MRKPDRRPNRERTTMYRLCKIFISDITAGENLLRNAFVPIVRESGQADHGVLFAANGTCKTTVLSFILNVFSPDQRRFVQHLQSTGDKTLEQYLIPGRPAVVMLDMASLDAPTLFDAAPEAHLVLGQLLYRHRSAKDKVDRHFFIAHSPDFFERLREKWNPLLDQEQPWRTVRDFAAPHVQHTTSQKEWTDSLDRLGLDPWLIDRQIDFARSEGGIKDAFKFRSEAEFLNFFLGCVADMDAAVTLRDTIGKSLKKMEDRPRKIAQLGVARDLKARIADFDLLARTWRDAGDAVAGSQAVLGEAAHLMKQADDAAARQLKILDPAMKEADGQRLAARARREAARANALAVERLQVRQQIAQAGREVEQAETEIRSFKDEESALNAAGFIADIRRQRAEAEIRRDALLQADAALSPLLQRIDNLALQYHARLDADRRRLLDEVGERESRIVDLASAATAAEGRRATLAAQQGDLEEKILGNAARVRAAEERRDALPLKPGERPEDARERLAEAIGALEERLTAAHGRRAALDEEMRAGDSRWRTLQRKRSEADVHRQQAGERKDDEARKRQQLLASPHLQRVAGKPEFAPTSAELVSRFDDTIVRRRDQLARKERRRLDLEMELERLTGIDTLTVDDQTRKLIAHCHAEGISPGELKAFPEYLAGLYASPGEIARFIESDPGRFTGIMAATEAVVEAVQGLPVPEWLHRPVVVSTPVAPDRLQAVAQAVICPNDPGVYAKHHLEKTRDRVRERRDALVRDIDERTGELREMAADSRDLHAYRETFPDAAAVTALAERVRELDHTLADLTAKIADADDLSETLRERKADQEQAIQALAADAVRLAERRSQVEAWLGQYALLEDWKRDAEEMLAAKAALAASIDAEDRNLRRIEAEAADFRGDIRERRILIKGLDERAGDVPKPEDAVLSDGDRDAARSMDRATLKTLFEEAREQQRRKADELGIETLQKELDTIQAAIGQREARLETQRRDHPHDAALADRWAARSTADRDARRQEISDAVEVRTGKRGGLRASIGHWKEEVHRQNDALSEFAGRGIRPDILEADLAGQDLVGVIHRFQREADRHEQTHERLSLRCRELQTALKAHADWRQETRIGLAETQAFAPVWDQHSPREDWPDIAGAPTVDAAVAAVRTLQAQVRERMAACDKERSAVDAARRRMGNGFERLQADLQGERFRSHLPAVIDELRRHDTESLGVQAEELIGRCEEIAQNMESDLSISQQIMDNLVDMLLSRAKEYHQKLQTAAQQRLPADVYVYGGQSILRAGTRLDFTRHGEDFRRSVENWLHELIQQDRLPEVNPRAGNCLGGELLYQLLGAATGKKTFGIRLLKCDDTGRNYEPVGKDLGSGGEALTTSVLLYTLLISMRKKRHSHPDGRIPAFLVLDNPLGVCNRSDFLDAQLKVARAMGIQCVYLTGINDRESLDLFELRVAIRKGNKKVEVDHTAYDLLEVAELNVEKTDESVLA</sequence>
<protein>
    <recommendedName>
        <fullName evidence="5">Chromosome segregation ATPase</fullName>
    </recommendedName>
</protein>
<feature type="compositionally biased region" description="Basic and acidic residues" evidence="2">
    <location>
        <begin position="527"/>
        <end position="567"/>
    </location>
</feature>
<gene>
    <name evidence="3" type="ORF">DSCA_39910</name>
</gene>
<feature type="coiled-coil region" evidence="1">
    <location>
        <begin position="789"/>
        <end position="844"/>
    </location>
</feature>
<name>A0A5K7YST5_9BACT</name>
<evidence type="ECO:0000313" key="4">
    <source>
        <dbReference type="Proteomes" id="UP000427906"/>
    </source>
</evidence>
<keyword evidence="1" id="KW-0175">Coiled coil</keyword>
<organism evidence="3 4">
    <name type="scientific">Desulfosarcina alkanivorans</name>
    <dbReference type="NCBI Taxonomy" id="571177"/>
    <lineage>
        <taxon>Bacteria</taxon>
        <taxon>Pseudomonadati</taxon>
        <taxon>Thermodesulfobacteriota</taxon>
        <taxon>Desulfobacteria</taxon>
        <taxon>Desulfobacterales</taxon>
        <taxon>Desulfosarcinaceae</taxon>
        <taxon>Desulfosarcina</taxon>
    </lineage>
</organism>
<evidence type="ECO:0000256" key="2">
    <source>
        <dbReference type="SAM" id="MobiDB-lite"/>
    </source>
</evidence>
<feature type="coiled-coil region" evidence="1">
    <location>
        <begin position="1072"/>
        <end position="1099"/>
    </location>
</feature>
<keyword evidence="4" id="KW-1185">Reference proteome</keyword>
<dbReference type="Proteomes" id="UP000427906">
    <property type="component" value="Chromosome"/>
</dbReference>
<evidence type="ECO:0008006" key="5">
    <source>
        <dbReference type="Google" id="ProtNLM"/>
    </source>
</evidence>
<feature type="region of interest" description="Disordered" evidence="2">
    <location>
        <begin position="524"/>
        <end position="585"/>
    </location>
</feature>